<accession>A0A4V3G5X8</accession>
<evidence type="ECO:0000313" key="3">
    <source>
        <dbReference type="Proteomes" id="UP000294697"/>
    </source>
</evidence>
<dbReference type="Pfam" id="PF07613">
    <property type="entry name" value="DUF1576"/>
    <property type="match status" value="1"/>
</dbReference>
<keyword evidence="1" id="KW-0812">Transmembrane</keyword>
<dbReference type="RefSeq" id="WP_111571367.1">
    <property type="nucleotide sequence ID" value="NZ_QLME01000003.1"/>
</dbReference>
<dbReference type="Proteomes" id="UP000294697">
    <property type="component" value="Unassembled WGS sequence"/>
</dbReference>
<comment type="caution">
    <text evidence="2">The sequence shown here is derived from an EMBL/GenBank/DDBJ whole genome shotgun (WGS) entry which is preliminary data.</text>
</comment>
<feature type="transmembrane region" description="Helical" evidence="1">
    <location>
        <begin position="60"/>
        <end position="79"/>
    </location>
</feature>
<gene>
    <name evidence="2" type="ORF">C8C77_103205</name>
</gene>
<sequence>MMIAVVISKLNKVNMNGTIIAAIFTVAGFALFGKNIYNSWSIIFGVFIYSKIQNEPFRKFLLIALFGTALGPMISYISFGINLDPLIAIIFANIN</sequence>
<keyword evidence="1" id="KW-0472">Membrane</keyword>
<dbReference type="InterPro" id="IPR011470">
    <property type="entry name" value="DUF1576"/>
</dbReference>
<organism evidence="2 3">
    <name type="scientific">Halanaerobium saccharolyticum</name>
    <dbReference type="NCBI Taxonomy" id="43595"/>
    <lineage>
        <taxon>Bacteria</taxon>
        <taxon>Bacillati</taxon>
        <taxon>Bacillota</taxon>
        <taxon>Clostridia</taxon>
        <taxon>Halanaerobiales</taxon>
        <taxon>Halanaerobiaceae</taxon>
        <taxon>Halanaerobium</taxon>
    </lineage>
</organism>
<dbReference type="OrthoDB" id="9776502at2"/>
<evidence type="ECO:0000313" key="2">
    <source>
        <dbReference type="EMBL" id="TDW07068.1"/>
    </source>
</evidence>
<dbReference type="AlphaFoldDB" id="A0A4V3G5X8"/>
<protein>
    <submittedName>
        <fullName evidence="2">Uncharacterized protein DUF1576</fullName>
    </submittedName>
</protein>
<name>A0A4V3G5X8_9FIRM</name>
<dbReference type="EMBL" id="SODA01000003">
    <property type="protein sequence ID" value="TDW07068.1"/>
    <property type="molecule type" value="Genomic_DNA"/>
</dbReference>
<keyword evidence="1" id="KW-1133">Transmembrane helix</keyword>
<evidence type="ECO:0000256" key="1">
    <source>
        <dbReference type="SAM" id="Phobius"/>
    </source>
</evidence>
<feature type="transmembrane region" description="Helical" evidence="1">
    <location>
        <begin position="20"/>
        <end position="48"/>
    </location>
</feature>
<proteinExistence type="predicted"/>
<reference evidence="2 3" key="1">
    <citation type="submission" date="2019-03" db="EMBL/GenBank/DDBJ databases">
        <title>Subsurface microbial communities from deep shales in Ohio and West Virginia, USA.</title>
        <authorList>
            <person name="Wrighton K."/>
        </authorList>
    </citation>
    <scope>NUCLEOTIDE SEQUENCE [LARGE SCALE GENOMIC DNA]</scope>
    <source>
        <strain evidence="2 3">MSL9.2</strain>
    </source>
</reference>